<feature type="binding site" evidence="6">
    <location>
        <position position="215"/>
    </location>
    <ligand>
        <name>substrate</name>
    </ligand>
</feature>
<dbReference type="EC" id="3.5.1.4" evidence="3"/>
<feature type="active site" description="Charge relay system" evidence="5">
    <location>
        <position position="215"/>
    </location>
</feature>
<dbReference type="AlphaFoldDB" id="A0A9P6VQF0"/>
<keyword evidence="9" id="KW-1185">Reference proteome</keyword>
<protein>
    <recommendedName>
        <fullName evidence="3">amidase</fullName>
        <ecNumber evidence="3">3.5.1.4</ecNumber>
    </recommendedName>
</protein>
<evidence type="ECO:0000256" key="1">
    <source>
        <dbReference type="ARBA" id="ARBA00001311"/>
    </source>
</evidence>
<dbReference type="PANTHER" id="PTHR46072:SF11">
    <property type="entry name" value="AMIDASE-RELATED"/>
    <property type="match status" value="1"/>
</dbReference>
<dbReference type="EMBL" id="VNKQ01000004">
    <property type="protein sequence ID" value="KAG0651753.1"/>
    <property type="molecule type" value="Genomic_DNA"/>
</dbReference>
<dbReference type="PIRSF" id="PIRSF001221">
    <property type="entry name" value="Amidase_fungi"/>
    <property type="match status" value="1"/>
</dbReference>
<dbReference type="InterPro" id="IPR020556">
    <property type="entry name" value="Amidase_CS"/>
</dbReference>
<dbReference type="PANTHER" id="PTHR46072">
    <property type="entry name" value="AMIDASE-RELATED-RELATED"/>
    <property type="match status" value="1"/>
</dbReference>
<proteinExistence type="inferred from homology"/>
<organism evidence="8 9">
    <name type="scientific">Hyphodiscus hymeniophilus</name>
    <dbReference type="NCBI Taxonomy" id="353542"/>
    <lineage>
        <taxon>Eukaryota</taxon>
        <taxon>Fungi</taxon>
        <taxon>Dikarya</taxon>
        <taxon>Ascomycota</taxon>
        <taxon>Pezizomycotina</taxon>
        <taxon>Leotiomycetes</taxon>
        <taxon>Helotiales</taxon>
        <taxon>Hyphodiscaceae</taxon>
        <taxon>Hyphodiscus</taxon>
    </lineage>
</organism>
<feature type="active site" description="Charge relay system" evidence="5">
    <location>
        <position position="132"/>
    </location>
</feature>
<gene>
    <name evidence="8" type="ORF">D0Z07_1906</name>
</gene>
<name>A0A9P6VQF0_9HELO</name>
<dbReference type="SUPFAM" id="SSF75304">
    <property type="entry name" value="Amidase signature (AS) enzymes"/>
    <property type="match status" value="1"/>
</dbReference>
<evidence type="ECO:0000256" key="4">
    <source>
        <dbReference type="ARBA" id="ARBA00022801"/>
    </source>
</evidence>
<accession>A0A9P6VQF0</accession>
<comment type="catalytic activity">
    <reaction evidence="1">
        <text>a monocarboxylic acid amide + H2O = a monocarboxylate + NH4(+)</text>
        <dbReference type="Rhea" id="RHEA:12020"/>
        <dbReference type="ChEBI" id="CHEBI:15377"/>
        <dbReference type="ChEBI" id="CHEBI:28938"/>
        <dbReference type="ChEBI" id="CHEBI:35757"/>
        <dbReference type="ChEBI" id="CHEBI:83628"/>
        <dbReference type="EC" id="3.5.1.4"/>
    </reaction>
</comment>
<dbReference type="Proteomes" id="UP000785200">
    <property type="component" value="Unassembled WGS sequence"/>
</dbReference>
<sequence>MGQNYKEIAKVALKRREDAIPKDLLLPESALANLPRNLTTVPKSSGHFTPKELEIMETTAEDILEKIKNKIWSSLVVTKAFIKAAVVAQQLTNCLTEILIPEALAKAKELDEYLEKTGKVVGPFHGLPISLKDCLITPPHPASIGMACFANEATRAGDETILVSILAKLGAVFYVKTTTPTAMMMMEASQSWSTFPNVWGETNGAYHSGTSPGGSSGGEGALLAMRGSPLGIGTDIGGSVRIPSAFNYLYGLKPTFGRFPVYGAKSGITGQDFIYSNNGPMSRSLETLKLYCAAVLSTEVSPWTMDPKCIPVPWRGDVIVPKGRKLRFGIISDNDGEISVHPPIVRGLAMTKNALEAAGHDVFEWKPTDHAEINRELNSAFFVLGGAAIIGLTRKHDEPVFPSMKEYETTYEKGEEGTLGPSKLREMIAKRNALQKAYFDRWSATATDGKGAMDGIILASSPWTAPRLGISQQAFCVSYTGVYNLLGKALPPCFLRIELTSSDYPALTFPVTFASKNLDPKRASWKPLNGKDAEIQADYDPEFYDGTPVALQLVGRRLEDEKVLEMGGIIAEALKAQL</sequence>
<feature type="active site" description="Acyl-ester intermediate" evidence="5">
    <location>
        <position position="239"/>
    </location>
</feature>
<evidence type="ECO:0000313" key="8">
    <source>
        <dbReference type="EMBL" id="KAG0651753.1"/>
    </source>
</evidence>
<evidence type="ECO:0000256" key="3">
    <source>
        <dbReference type="ARBA" id="ARBA00012922"/>
    </source>
</evidence>
<dbReference type="OrthoDB" id="6428749at2759"/>
<dbReference type="Gene3D" id="3.90.1300.10">
    <property type="entry name" value="Amidase signature (AS) domain"/>
    <property type="match status" value="1"/>
</dbReference>
<dbReference type="InterPro" id="IPR036928">
    <property type="entry name" value="AS_sf"/>
</dbReference>
<feature type="domain" description="Amidase" evidence="7">
    <location>
        <begin position="77"/>
        <end position="564"/>
    </location>
</feature>
<feature type="binding site" evidence="6">
    <location>
        <begin position="236"/>
        <end position="239"/>
    </location>
    <ligand>
        <name>substrate</name>
    </ligand>
</feature>
<reference evidence="8" key="1">
    <citation type="submission" date="2019-07" db="EMBL/GenBank/DDBJ databases">
        <title>Hyphodiscus hymeniophilus genome sequencing and assembly.</title>
        <authorList>
            <person name="Kramer G."/>
            <person name="Nodwell J."/>
        </authorList>
    </citation>
    <scope>NUCLEOTIDE SEQUENCE</scope>
    <source>
        <strain evidence="8">ATCC 34498</strain>
    </source>
</reference>
<evidence type="ECO:0000256" key="2">
    <source>
        <dbReference type="ARBA" id="ARBA00009199"/>
    </source>
</evidence>
<evidence type="ECO:0000259" key="7">
    <source>
        <dbReference type="Pfam" id="PF01425"/>
    </source>
</evidence>
<dbReference type="GO" id="GO:0004040">
    <property type="term" value="F:amidase activity"/>
    <property type="evidence" value="ECO:0007669"/>
    <property type="project" value="UniProtKB-EC"/>
</dbReference>
<dbReference type="Pfam" id="PF01425">
    <property type="entry name" value="Amidase"/>
    <property type="match status" value="1"/>
</dbReference>
<keyword evidence="4" id="KW-0378">Hydrolase</keyword>
<comment type="similarity">
    <text evidence="2">Belongs to the amidase family.</text>
</comment>
<evidence type="ECO:0000256" key="5">
    <source>
        <dbReference type="PIRSR" id="PIRSR001221-1"/>
    </source>
</evidence>
<evidence type="ECO:0000256" key="6">
    <source>
        <dbReference type="PIRSR" id="PIRSR001221-2"/>
    </source>
</evidence>
<comment type="caution">
    <text evidence="8">The sequence shown here is derived from an EMBL/GenBank/DDBJ whole genome shotgun (WGS) entry which is preliminary data.</text>
</comment>
<dbReference type="PROSITE" id="PS00571">
    <property type="entry name" value="AMIDASES"/>
    <property type="match status" value="1"/>
</dbReference>
<dbReference type="InterPro" id="IPR023631">
    <property type="entry name" value="Amidase_dom"/>
</dbReference>
<feature type="binding site" evidence="6">
    <location>
        <position position="183"/>
    </location>
    <ligand>
        <name>substrate</name>
    </ligand>
</feature>
<evidence type="ECO:0000313" key="9">
    <source>
        <dbReference type="Proteomes" id="UP000785200"/>
    </source>
</evidence>